<evidence type="ECO:0000256" key="40">
    <source>
        <dbReference type="ARBA" id="ARBA00022953"/>
    </source>
</evidence>
<keyword evidence="31" id="KW-0378">Hydrolase</keyword>
<evidence type="ECO:0000256" key="32">
    <source>
        <dbReference type="ARBA" id="ARBA00022804"/>
    </source>
</evidence>
<keyword evidence="16" id="KW-0696">RNA-directed RNA polymerase</keyword>
<dbReference type="InterPro" id="IPR044067">
    <property type="entry name" value="PCV_3C_PRO"/>
</dbReference>
<dbReference type="SUPFAM" id="SSF56672">
    <property type="entry name" value="DNA/RNA polymerases"/>
    <property type="match status" value="1"/>
</dbReference>
<dbReference type="InterPro" id="IPR027417">
    <property type="entry name" value="P-loop_NTPase"/>
</dbReference>
<evidence type="ECO:0000256" key="58">
    <source>
        <dbReference type="ARBA" id="ARBA00046510"/>
    </source>
</evidence>
<keyword evidence="23" id="KW-0945">Host-virus interaction</keyword>
<evidence type="ECO:0000256" key="10">
    <source>
        <dbReference type="ARBA" id="ARBA00004328"/>
    </source>
</evidence>
<evidence type="ECO:0000256" key="38">
    <source>
        <dbReference type="ARBA" id="ARBA00022870"/>
    </source>
</evidence>
<dbReference type="PDB" id="9G6V">
    <property type="method" value="EM"/>
    <property type="resolution" value="2.90 A"/>
    <property type="chains" value="1/B/F/J/N=726-939, 2/C/G/K/O=285-503, 3/D/H/L/P=504-725"/>
</dbReference>
<sequence length="2335" mass="260360" precursor="true">MKTTDCFNVLLEIIYRFRHTFKTDRKMEFTLYNGEKKTFYSRPNKHGNCWLNSLLQLFRYVDEPLFESEYLSPENKTLDMIKQLSDYTKLDLSDGGPPALVLRLIKDCLQTGVGTSTRPSEICVINGVVMTLADFHAGIFIKGTGHAVFALNTSEGWYAIDDEVFYPWTPDPENVLAYVPYDQEPLDVDWQDRAGLFLRGAGHSSPVTGSQNQSGNTGSIINNYYMQQYQNSMDTQLGDNAISGGSNEGSTDTTSTHTNNTQNNDWFSKLAQSAISGLFGALLADKKTEETTLLEDRILTTRHGTTTSTTQSSVGITYGYADADSFRPGPNTSGLETRVEQAERFFKEKLFDWTSDKPFGTLYVLELPKDHKGIYGSLTDAYTYMRNGWDVQVSATSTQFNGGSLLVAMVPELCSLKDREEFQLSLYPHQFINPRTNTTAHIQVPYLGVNRHDQGKRHQAWSLVVMVLTPLTTEAQMQSGTVEVYANIAPTNVFVAGEKPAKQGIIPVACFDGYGGFQNTDPKTADPIYGYVYNPSRNDCHGRYSNLLDVAEACPTFLNFDGKPYVVTKNNGDKVMTCFDVAFTHKVHKNTFLAGLADYYAQYQGSLNYHFMYTGPTHHKAKFMVAYIPPGIETDRLPKTPEDAAHCYHSEWDTGLNSQFTFAVPYVSASDFSYTHTDTPAMATTNGWVAVFQVTDTHSAEAAVVVSVSAGPDLEFRFPVDPVRQTTSSGEGADVVTTDPSTHGGAVTEKKRVHTDVAFVMDRFTHVLTNRTAFAVDLMDTNEKTLVGALLRAATYYFCDLEIACLGEHERVWWQPNGAPRTTTLRDNPMVFSHNNVTRFAVPYTAPHRLLSTRYNGECKYTQQSTAIRGDRAVLAAKYANTKHKLPSTFNFGYVTADKPVDVYYRMKRAELYCPRPLLPGYDHADRDRFDSPIGVKKQLCNFDLLKLAGDVESNPGPFFFSDVRENFTKLVESINNMQQDMSTKHGPDFNRLVSAFEELTKGVKAIKDGLDEAKPWYKVIKLLSRLSCMAAVAARSKDPVLVAIMLADTGLEILDSTFVVKKISDALSSVFHVPAPVFSFGAPILLAGLVKVASTFFRSTPEDLERAEKQLKARDINDIFAILKNGEWLVKLILAIRDWIKAWISSEEKYISMTDLVPRILECQHNLNDPSKYQESKEWLENAREACLKNGNHHIANLCKVNAPAPSRSRPEPVVVCLRGKSGQGKSFLANVLAQAISTHFTGRTDSVWYCPPDPDHFDGYNQQTVVVMDDLGQNPDGKDFKYFAQMVSTTGFIPPMASLEDKGKPFNSKVIIATSNLYSGFTPRTMVCPDALNRRFHFDIDVSAKDGYKVNNRLDIIKALEDTHTNAPAMFNYDCALLNGSAVEMKRLQQDVFKPLPPLNSLYQLVDEVIERVKLHEKVSSHPIFKQISIPSQKSVLYFLIEKGQHEAAIEFYEGMVHDSIKEELKPLLEQTSFAKRAFKRLKENFEIVALVVVLLANIIIMIRETRKRQKMVDDALDEYIEKANITTDDKTLEEAGRNPQEVVDKPTVGFRERKLPGHKTDDEVNSEPAKPTEKPQAEGPYAGPLERQQPLKLKAKLPQAEGPYAGPLEKQQPLKLKARLPVAKEGPYEGPVKKPVALKVKAKAPIVTESGCPPTDLQKMVMANVKPVELILDGKTVALCCATGVFGTAYLVPRHLFAEKYDKIMLDGRALTDSDFRVFEFEVKVKGQDMLSDAALMVLHSGNRVRDLTGHFRDTMKLSKGSPVVGVVNNADVGRLIFSGDALTYKDLVVCMDGDTMPGLFAYRAGTKVGYCGAAVLAKDGAKTVIVGTHSAGGNGVGYCSCVSRSMLLQMKAHIDPPPHTEGLVVDTREVEERVHVMRKTKLAPTVAHGVFQPEFGPAALSNNDKRLSEGVVLDEVIFSKHKGDAKMSEADKRLFRLCAADYASHLHNVLGTANSPLSVFEAIKGVDGLDAMEPDTAPGLPWALRGKRRGALIDFENGTVGSEIEAALKLMEKKEYKFTCQTFLKDEIRPLEKVKAGKTRIVDVLPVEHIIYTRMMIGRFCAQMHSNNGPQIGSAVGCNPDVDWQRFGTHFAQYKNVWDIDYSAFDANHCSDAMNIMFEEVFREEFGFHPNAVWILKTLINTEHAYENKRITVEGGMPSGCSATSIINTILNNIYVLYALRRHYEGVELSHYTMISYGDDIVVASDYDLDFEALKPHFKSLGQTITPADKSDKGFVLGQSITDVTFLKRHFHLDYETGFYKPVMASKTLEAILSFARRGTIQEKLISVAGLAVHSGQDEYRRLFEPFQGTFEIPSYRSLYLRWVNAVCGDA</sequence>
<comment type="subunit">
    <text evidence="53">Interacts with RNA-dependent RNA polymerase; this interaction allows 3B-2 to act as a primer.</text>
</comment>
<dbReference type="GO" id="GO:0005198">
    <property type="term" value="F:structural molecule activity"/>
    <property type="evidence" value="ECO:0007669"/>
    <property type="project" value="InterPro"/>
</dbReference>
<comment type="function">
    <text evidence="56">Replicates the genomic and antigenomic RNAs by recognizing replications specific signals. Performs VPg uridylylation.</text>
</comment>
<dbReference type="InterPro" id="IPR043504">
    <property type="entry name" value="Peptidase_S1_PA_chymotrypsin"/>
</dbReference>
<dbReference type="GO" id="GO:0075512">
    <property type="term" value="P:clathrin-dependent endocytosis of virus by host cell"/>
    <property type="evidence" value="ECO:0007669"/>
    <property type="project" value="UniProtKB-KW"/>
</dbReference>
<keyword evidence="43" id="KW-0472">Membrane</keyword>
<dbReference type="InterPro" id="IPR008739">
    <property type="entry name" value="Peptidase_C28"/>
</dbReference>
<comment type="catalytic activity">
    <reaction evidence="63">
        <text>ATP + H2O = ADP + phosphate + H(+)</text>
        <dbReference type="Rhea" id="RHEA:13065"/>
        <dbReference type="ChEBI" id="CHEBI:15377"/>
        <dbReference type="ChEBI" id="CHEBI:15378"/>
        <dbReference type="ChEBI" id="CHEBI:30616"/>
        <dbReference type="ChEBI" id="CHEBI:43474"/>
        <dbReference type="ChEBI" id="CHEBI:456216"/>
        <dbReference type="EC" id="3.6.4.13"/>
    </reaction>
</comment>
<reference evidence="70 71" key="3">
    <citation type="journal article" date="2004" name="J. Gen. Virol.">
        <title>Studies of genetically defined chimeras of a European type A virus and a South African Territories type 2 virus reveal growth determinants for foot-and-mouth disease virus.</title>
        <authorList>
            <person name="Van Rensburg H.G."/>
            <person name="Henry T.M."/>
            <person name="Mason P.W."/>
        </authorList>
    </citation>
    <scope>NUCLEOTIDE SEQUENCE [LARGE SCALE GENOMIC DNA]</scope>
</reference>
<keyword evidence="27" id="KW-0548">Nucleotidyltransferase</keyword>
<dbReference type="InterPro" id="IPR043128">
    <property type="entry name" value="Rev_trsase/Diguanyl_cyclase"/>
</dbReference>
<keyword evidence="72 73" id="KW-0002">3D-structure</keyword>
<dbReference type="CDD" id="cd00205">
    <property type="entry name" value="rhv_like"/>
    <property type="match status" value="3"/>
</dbReference>
<evidence type="ECO:0000256" key="49">
    <source>
        <dbReference type="ARBA" id="ARBA00023303"/>
    </source>
</evidence>
<comment type="subunit">
    <text evidence="52">Interacts with RNA-dependent RNA polymerase; this interaction allows 3B-3 to act as a primer.</text>
</comment>
<comment type="subunit">
    <text evidence="13">Forms homooligomers.</text>
</comment>
<comment type="function">
    <text evidence="7">Cysteine protease that generates mature viral proteins from the precursor polyprotein. In addition to its proteolytic activity, binds to viral RNA and thus influences viral genome replication. RNA and substrate bind cooperatively to the protease.</text>
</comment>
<evidence type="ECO:0000256" key="21">
    <source>
        <dbReference type="ARBA" id="ARBA00022562"/>
    </source>
</evidence>
<dbReference type="GO" id="GO:0003723">
    <property type="term" value="F:RNA binding"/>
    <property type="evidence" value="ECO:0007669"/>
    <property type="project" value="InterPro"/>
</dbReference>
<keyword evidence="18" id="KW-0191">Covalent protein-RNA linkage</keyword>
<evidence type="ECO:0000256" key="48">
    <source>
        <dbReference type="ARBA" id="ARBA00023296"/>
    </source>
</evidence>
<keyword evidence="49" id="KW-0407">Ion channel</keyword>
<evidence type="ECO:0000256" key="45">
    <source>
        <dbReference type="ARBA" id="ARBA00023184"/>
    </source>
</evidence>
<dbReference type="SUPFAM" id="SSF50494">
    <property type="entry name" value="Trypsin-like serine proteases"/>
    <property type="match status" value="1"/>
</dbReference>
<evidence type="ECO:0000256" key="9">
    <source>
        <dbReference type="ARBA" id="ARBA00004307"/>
    </source>
</evidence>
<dbReference type="PROSITE" id="PS51887">
    <property type="entry name" value="APHTHOVIRUS_LPRO"/>
    <property type="match status" value="1"/>
</dbReference>
<evidence type="ECO:0000256" key="41">
    <source>
        <dbReference type="ARBA" id="ARBA00023039"/>
    </source>
</evidence>
<dbReference type="Proteomes" id="UP000158004">
    <property type="component" value="Genome"/>
</dbReference>
<evidence type="ECO:0000256" key="17">
    <source>
        <dbReference type="ARBA" id="ARBA00022488"/>
    </source>
</evidence>
<dbReference type="Pfam" id="PF05408">
    <property type="entry name" value="Peptidase_C28"/>
    <property type="match status" value="1"/>
</dbReference>
<evidence type="ECO:0000256" key="19">
    <source>
        <dbReference type="ARBA" id="ARBA00022553"/>
    </source>
</evidence>
<evidence type="ECO:0000256" key="13">
    <source>
        <dbReference type="ARBA" id="ARBA00011175"/>
    </source>
</evidence>
<dbReference type="InterPro" id="IPR000199">
    <property type="entry name" value="Peptidase_C3A/C3B_picornavir"/>
</dbReference>
<dbReference type="GO" id="GO:0006508">
    <property type="term" value="P:proteolysis"/>
    <property type="evidence" value="ECO:0007669"/>
    <property type="project" value="UniProtKB-KW"/>
</dbReference>
<comment type="function">
    <text evidence="64">Plays an essential role in the virus replication cycle by acting as a viroporin. Creates a pore in the host endoplasmic reticulum and as a consequence releases Ca2+ in the cytoplasm of infected cell. In turn, high levels of cytoplasmic calcium may trigger membrane trafficking and transport of viral ER-associated proteins to viroplasms, sites of viral genome replication.</text>
</comment>
<keyword evidence="28" id="KW-1143">T=pseudo3 icosahedral capsid protein</keyword>
<feature type="compositionally biased region" description="Low complexity" evidence="65">
    <location>
        <begin position="250"/>
        <end position="263"/>
    </location>
</feature>
<dbReference type="PRINTS" id="PR00918">
    <property type="entry name" value="CALICVIRUSNS"/>
</dbReference>
<dbReference type="PDB" id="5ACA">
    <property type="method" value="EM"/>
    <property type="resolution" value="3.50 A"/>
    <property type="chains" value="1=726-939, 2=297-503"/>
</dbReference>
<keyword evidence="46" id="KW-1035">Host cytoplasm</keyword>
<evidence type="ECO:0000256" key="52">
    <source>
        <dbReference type="ARBA" id="ARBA00044962"/>
    </source>
</evidence>
<dbReference type="FunFam" id="3.30.70.270:FF:000031">
    <property type="entry name" value="Genome polyprotein"/>
    <property type="match status" value="1"/>
</dbReference>
<evidence type="ECO:0007829" key="72">
    <source>
        <dbReference type="PDB" id="5ACA"/>
    </source>
</evidence>
<dbReference type="InterPro" id="IPR037080">
    <property type="entry name" value="Capsid_VP4_sf_Picornavirus"/>
</dbReference>
<comment type="function">
    <text evidence="5">Associates with and induces structural rearrangements of intracellular membranes. Triggers host autophagy by interacting with host BECN1 and thereby promotes viral replication. Participates in viral replication and interacts with host DHX9. Displays RNA-binding, nucleotide binding and NTPase activities. May play a role in virion morphogenesis and viral RNA encapsidation by interacting with the capsid protein VP3.</text>
</comment>
<evidence type="ECO:0000256" key="6">
    <source>
        <dbReference type="ARBA" id="ARBA00004027"/>
    </source>
</evidence>
<keyword evidence="39" id="KW-1164">Virus endocytosis by host</keyword>
<dbReference type="GO" id="GO:0039525">
    <property type="term" value="P:symbiont-mediated perturbation of host chromatin organization"/>
    <property type="evidence" value="ECO:0007669"/>
    <property type="project" value="UniProtKB-KW"/>
</dbReference>
<dbReference type="PDBsum" id="5ACA"/>
<evidence type="ECO:0000256" key="64">
    <source>
        <dbReference type="ARBA" id="ARBA00049974"/>
    </source>
</evidence>
<comment type="similarity">
    <text evidence="12">Belongs to the picornaviruses polyprotein family.</text>
</comment>
<evidence type="ECO:0000256" key="36">
    <source>
        <dbReference type="ARBA" id="ARBA00022844"/>
    </source>
</evidence>
<evidence type="ECO:0000256" key="63">
    <source>
        <dbReference type="ARBA" id="ARBA00047984"/>
    </source>
</evidence>
<dbReference type="GO" id="GO:0005524">
    <property type="term" value="F:ATP binding"/>
    <property type="evidence" value="ECO:0007669"/>
    <property type="project" value="UniProtKB-KW"/>
</dbReference>
<evidence type="ECO:0000256" key="25">
    <source>
        <dbReference type="ARBA" id="ARBA00022670"/>
    </source>
</evidence>
<keyword evidence="42" id="KW-0406">Ion transport</keyword>
<evidence type="ECO:0007829" key="73">
    <source>
        <dbReference type="PDB" id="9G6V"/>
    </source>
</evidence>
<evidence type="ECO:0000256" key="54">
    <source>
        <dbReference type="ARBA" id="ARBA00044964"/>
    </source>
</evidence>
<dbReference type="Pfam" id="PF00910">
    <property type="entry name" value="RNA_helicase"/>
    <property type="match status" value="1"/>
</dbReference>
<keyword evidence="38" id="KW-1043">Host membrane</keyword>
<evidence type="ECO:0000256" key="33">
    <source>
        <dbReference type="ARBA" id="ARBA00022806"/>
    </source>
</evidence>
<comment type="subcellular location">
    <subcellularLocation>
        <location evidence="8">Host cytoplasmic vesicle membrane</location>
        <topology evidence="8">Peripheral membrane protein</topology>
        <orientation evidence="8">Cytoplasmic side</orientation>
    </subcellularLocation>
    <subcellularLocation>
        <location evidence="11">Host endoplasmic reticulum membrane</location>
    </subcellularLocation>
    <subcellularLocation>
        <location evidence="9">Host nucleus</location>
        <location evidence="9">Host nucleolus</location>
    </subcellularLocation>
    <subcellularLocation>
        <location evidence="10">Virion</location>
    </subcellularLocation>
</comment>
<evidence type="ECO:0000256" key="65">
    <source>
        <dbReference type="SAM" id="MobiDB-lite"/>
    </source>
</evidence>
<evidence type="ECO:0000256" key="29">
    <source>
        <dbReference type="ARBA" id="ARBA00022707"/>
    </source>
</evidence>
<reference evidence="70 71" key="2">
    <citation type="journal article" date="2002" name="Gene">
        <title>Genetic heterogeneity in the foot-and-mouth disease virus Leader and 3C proteinases.</title>
        <authorList>
            <person name="van Rensburg H."/>
            <person name="Haydon D."/>
            <person name="Joubert F."/>
            <person name="Bastos A."/>
            <person name="Heath L."/>
            <person name="Nel L."/>
        </authorList>
    </citation>
    <scope>NUCLEOTIDE SEQUENCE [LARGE SCALE GENOMIC DNA]</scope>
</reference>
<evidence type="ECO:0000256" key="16">
    <source>
        <dbReference type="ARBA" id="ARBA00022484"/>
    </source>
</evidence>
<protein>
    <recommendedName>
        <fullName evidence="14">Genome polyprotein</fullName>
    </recommendedName>
</protein>
<dbReference type="InterPro" id="IPR029053">
    <property type="entry name" value="Viral_coat"/>
</dbReference>
<evidence type="ECO:0000259" key="68">
    <source>
        <dbReference type="PROSITE" id="PS51874"/>
    </source>
</evidence>
<feature type="compositionally biased region" description="Basic and acidic residues" evidence="65">
    <location>
        <begin position="1553"/>
        <end position="1565"/>
    </location>
</feature>
<dbReference type="GO" id="GO:0004197">
    <property type="term" value="F:cysteine-type endopeptidase activity"/>
    <property type="evidence" value="ECO:0007669"/>
    <property type="project" value="InterPro"/>
</dbReference>
<feature type="domain" description="Peptidase C3" evidence="68">
    <location>
        <begin position="1655"/>
        <end position="1851"/>
    </location>
</feature>
<evidence type="ECO:0000256" key="51">
    <source>
        <dbReference type="ARBA" id="ARBA00033716"/>
    </source>
</evidence>
<comment type="function">
    <text evidence="3">Mediates self-processing of the polyprotein by a translational effect termed 'ribosome skipping'. Mechanistically, 2A-mediated cleavage occurs between the C-terminal glycine and the proline of the downstream protein 2B. In the case of foot-and-mouth disease virus, the 2A oligopeptide is post-translationally 'trimmed' from the C-terminus of the upstream protein 1D by 3C proteinase.</text>
</comment>
<evidence type="ECO:0000256" key="1">
    <source>
        <dbReference type="ARBA" id="ARBA00001868"/>
    </source>
</evidence>
<evidence type="ECO:0000256" key="44">
    <source>
        <dbReference type="ARBA" id="ARBA00023157"/>
    </source>
</evidence>
<dbReference type="GO" id="GO:0044167">
    <property type="term" value="C:host cell endoplasmic reticulum membrane"/>
    <property type="evidence" value="ECO:0007669"/>
    <property type="project" value="UniProtKB-SubCell"/>
</dbReference>
<dbReference type="InterPro" id="IPR033703">
    <property type="entry name" value="Rhv-like"/>
</dbReference>
<dbReference type="GO" id="GO:0017111">
    <property type="term" value="F:ribonucleoside triphosphate phosphatase activity"/>
    <property type="evidence" value="ECO:0007669"/>
    <property type="project" value="UniProtKB-EC"/>
</dbReference>
<keyword evidence="48" id="KW-1160">Virus entry into host cell</keyword>
<dbReference type="Gene3D" id="3.30.70.270">
    <property type="match status" value="2"/>
</dbReference>
<feature type="domain" description="SF3 helicase" evidence="67">
    <location>
        <begin position="1193"/>
        <end position="1357"/>
    </location>
</feature>
<dbReference type="EMBL" id="AF540910">
    <property type="protein sequence ID" value="AAQ11227.1"/>
    <property type="molecule type" value="Genomic_RNA"/>
</dbReference>
<dbReference type="Pfam" id="PF00680">
    <property type="entry name" value="RdRP_1"/>
    <property type="match status" value="1"/>
</dbReference>
<keyword evidence="25" id="KW-0645">Protease</keyword>
<evidence type="ECO:0000256" key="31">
    <source>
        <dbReference type="ARBA" id="ARBA00022801"/>
    </source>
</evidence>
<dbReference type="SMR" id="Q719N0"/>
<dbReference type="GO" id="GO:0015267">
    <property type="term" value="F:channel activity"/>
    <property type="evidence" value="ECO:0007669"/>
    <property type="project" value="UniProtKB-KW"/>
</dbReference>
<comment type="function">
    <text evidence="51">Lies on the inner surface of the capsid shell. After binding to the host receptor, the capsid undergoes conformational changes. Capsid protein VP4 is released, capsid protein VP1 N-terminus is externalized, and together, they shape a pore in the host membrane through which the viral genome is translocated into the host cell cytoplasm. After genome has been released, the channel shrinks.</text>
</comment>
<evidence type="ECO:0000256" key="12">
    <source>
        <dbReference type="ARBA" id="ARBA00008303"/>
    </source>
</evidence>
<evidence type="ECO:0000256" key="61">
    <source>
        <dbReference type="ARBA" id="ARBA00047153"/>
    </source>
</evidence>
<feature type="domain" description="RdRp catalytic" evidence="66">
    <location>
        <begin position="2099"/>
        <end position="2217"/>
    </location>
</feature>
<dbReference type="InterPro" id="IPR043502">
    <property type="entry name" value="DNA/RNA_pol_sf"/>
</dbReference>
<dbReference type="Pfam" id="PF22663">
    <property type="entry name" value="Rhv_5"/>
    <property type="match status" value="1"/>
</dbReference>
<dbReference type="GO" id="GO:0019082">
    <property type="term" value="P:viral protein processing"/>
    <property type="evidence" value="ECO:0007669"/>
    <property type="project" value="InterPro"/>
</dbReference>
<dbReference type="GO" id="GO:0003968">
    <property type="term" value="F:RNA-directed RNA polymerase activity"/>
    <property type="evidence" value="ECO:0007669"/>
    <property type="project" value="UniProtKB-KW"/>
</dbReference>
<evidence type="ECO:0000256" key="23">
    <source>
        <dbReference type="ARBA" id="ARBA00022581"/>
    </source>
</evidence>
<evidence type="ECO:0000256" key="50">
    <source>
        <dbReference type="ARBA" id="ARBA00023330"/>
    </source>
</evidence>
<evidence type="ECO:0000256" key="22">
    <source>
        <dbReference type="ARBA" id="ARBA00022570"/>
    </source>
</evidence>
<evidence type="ECO:0000256" key="5">
    <source>
        <dbReference type="ARBA" id="ARBA00003578"/>
    </source>
</evidence>
<evidence type="ECO:0000256" key="15">
    <source>
        <dbReference type="ARBA" id="ARBA00022448"/>
    </source>
</evidence>
<evidence type="ECO:0000256" key="57">
    <source>
        <dbReference type="ARBA" id="ARBA00046088"/>
    </source>
</evidence>
<evidence type="ECO:0000259" key="69">
    <source>
        <dbReference type="PROSITE" id="PS51887"/>
    </source>
</evidence>
<evidence type="ECO:0000313" key="70">
    <source>
        <dbReference type="EMBL" id="AAQ11227.1"/>
    </source>
</evidence>
<evidence type="ECO:0000256" key="18">
    <source>
        <dbReference type="ARBA" id="ARBA00022520"/>
    </source>
</evidence>
<dbReference type="Gene3D" id="2.40.10.10">
    <property type="entry name" value="Trypsin-like serine proteases"/>
    <property type="match status" value="2"/>
</dbReference>
<evidence type="ECO:0000256" key="8">
    <source>
        <dbReference type="ARBA" id="ARBA00004295"/>
    </source>
</evidence>
<evidence type="ECO:0000256" key="53">
    <source>
        <dbReference type="ARBA" id="ARBA00044963"/>
    </source>
</evidence>
<evidence type="ECO:0000256" key="27">
    <source>
        <dbReference type="ARBA" id="ARBA00022695"/>
    </source>
</evidence>
<dbReference type="InterPro" id="IPR004004">
    <property type="entry name" value="Helic/Pol/Pept_Calicivir-typ"/>
</dbReference>
<dbReference type="SUPFAM" id="SSF54001">
    <property type="entry name" value="Cysteine proteinases"/>
    <property type="match status" value="1"/>
</dbReference>
<evidence type="ECO:0000256" key="11">
    <source>
        <dbReference type="ARBA" id="ARBA00004625"/>
    </source>
</evidence>
<dbReference type="PROSITE" id="PS50507">
    <property type="entry name" value="RDRP_SSRNA_POS"/>
    <property type="match status" value="1"/>
</dbReference>
<dbReference type="Pfam" id="PF00548">
    <property type="entry name" value="Peptidase_C3"/>
    <property type="match status" value="1"/>
</dbReference>
<evidence type="ECO:0000256" key="14">
    <source>
        <dbReference type="ARBA" id="ARBA00020107"/>
    </source>
</evidence>
<reference evidence="72" key="4">
    <citation type="journal article" date="2015" name="Nat. Struct. Mol. Biol.">
        <title>Structure-based energetics of protein interfaces guides foot-and-mouth disease virus vaccine design.</title>
        <authorList>
            <person name="Kotecha A."/>
            <person name="Seago J."/>
            <person name="Scott K."/>
            <person name="Burman A."/>
            <person name="Loureiro S."/>
            <person name="Ren J."/>
            <person name="Porta C."/>
            <person name="Ginn H.M."/>
            <person name="Jackson T."/>
            <person name="Perez-Martin E."/>
            <person name="Siebert C.A."/>
            <person name="Paul G."/>
            <person name="Huiskonen J.T."/>
            <person name="Jones I.M."/>
            <person name="Esnouf R.M."/>
            <person name="Fry E.E."/>
            <person name="Maree F.F."/>
            <person name="Charleston B."/>
            <person name="Stuart D.I."/>
        </authorList>
    </citation>
    <scope>STRUCTURE BY ELECTRON MICROSCOPY (3.50 ANGSTROMS) OF 726-939 AND 297-503</scope>
</reference>
<evidence type="ECO:0000256" key="4">
    <source>
        <dbReference type="ARBA" id="ARBA00002982"/>
    </source>
</evidence>
<keyword evidence="22" id="KW-1165">Clathrin-mediated endocytosis of virus by host</keyword>
<dbReference type="InterPro" id="IPR000605">
    <property type="entry name" value="Helicase_SF3_ssDNA/RNA_vir"/>
</dbReference>
<keyword evidence="44" id="KW-1015">Disulfide bond</keyword>
<dbReference type="Gene3D" id="2.60.120.20">
    <property type="match status" value="3"/>
</dbReference>
<dbReference type="Pfam" id="PF00073">
    <property type="entry name" value="Rhv"/>
    <property type="match status" value="2"/>
</dbReference>
<dbReference type="GO" id="GO:0044162">
    <property type="term" value="C:host cell cytoplasmic vesicle membrane"/>
    <property type="evidence" value="ECO:0007669"/>
    <property type="project" value="UniProtKB-SubCell"/>
</dbReference>
<comment type="function">
    <text evidence="4">VP0 precursor is a component of immature procapsids.</text>
</comment>
<evidence type="ECO:0000256" key="26">
    <source>
        <dbReference type="ARBA" id="ARBA00022679"/>
    </source>
</evidence>
<keyword evidence="15" id="KW-0813">Transport</keyword>
<dbReference type="GO" id="GO:0039694">
    <property type="term" value="P:viral RNA genome replication"/>
    <property type="evidence" value="ECO:0007669"/>
    <property type="project" value="InterPro"/>
</dbReference>
<comment type="catalytic activity">
    <reaction evidence="62">
        <text>a ribonucleoside 5'-triphosphate + H2O = a ribonucleoside 5'-diphosphate + phosphate + H(+)</text>
        <dbReference type="Rhea" id="RHEA:23680"/>
        <dbReference type="ChEBI" id="CHEBI:15377"/>
        <dbReference type="ChEBI" id="CHEBI:15378"/>
        <dbReference type="ChEBI" id="CHEBI:43474"/>
        <dbReference type="ChEBI" id="CHEBI:57930"/>
        <dbReference type="ChEBI" id="CHEBI:61557"/>
        <dbReference type="EC" id="3.6.1.15"/>
    </reaction>
</comment>
<evidence type="ECO:0000256" key="24">
    <source>
        <dbReference type="ARBA" id="ARBA00022595"/>
    </source>
</evidence>
<evidence type="ECO:0000256" key="59">
    <source>
        <dbReference type="ARBA" id="ARBA00046581"/>
    </source>
</evidence>
<evidence type="ECO:0000256" key="34">
    <source>
        <dbReference type="ARBA" id="ARBA00022807"/>
    </source>
</evidence>
<evidence type="ECO:0000256" key="35">
    <source>
        <dbReference type="ARBA" id="ARBA00022840"/>
    </source>
</evidence>
<dbReference type="GO" id="GO:0042025">
    <property type="term" value="C:host cell nucleus"/>
    <property type="evidence" value="ECO:0007669"/>
    <property type="project" value="UniProtKB-SubCell"/>
</dbReference>
<keyword evidence="30" id="KW-0547">Nucleotide-binding</keyword>
<proteinExistence type="evidence at protein level"/>
<evidence type="ECO:0000256" key="43">
    <source>
        <dbReference type="ARBA" id="ARBA00023136"/>
    </source>
</evidence>
<keyword evidence="21" id="KW-1048">Host nucleus</keyword>
<comment type="function">
    <text evidence="55">Forms an icosahedral capsid of pseudo T=3 symmetry with capsid proteins VP1 and VP3. The capsid is composed of 60 copies of each capsid protein organized in the form of twelve pentamers and encloses the viral positive strand RNA genome. Upon acidifcation in the endosome, dissociates into pentamers.</text>
</comment>
<dbReference type="Gene3D" id="3.90.70.10">
    <property type="entry name" value="Cysteine proteinases"/>
    <property type="match status" value="1"/>
</dbReference>
<comment type="subunit">
    <text evidence="54">Interacts with RNA-dependent RNA polymerase; this interaction allows 3B-1 to binds 2 polymerases and act as a primer. It also allows the recruitment of the RNA-dependent RNA polymerase to host membranes.</text>
</comment>
<keyword evidence="37" id="KW-0810">Translation regulation</keyword>
<dbReference type="EMDB" id="EMD-51105"/>
<dbReference type="MEROPS" id="C03.008"/>
<feature type="compositionally biased region" description="Polar residues" evidence="65">
    <location>
        <begin position="236"/>
        <end position="249"/>
    </location>
</feature>
<evidence type="ECO:0000256" key="28">
    <source>
        <dbReference type="ARBA" id="ARBA00022706"/>
    </source>
</evidence>
<keyword evidence="35" id="KW-0067">ATP-binding</keyword>
<keyword evidence="17" id="KW-1036">Host cytoplasmic vesicle</keyword>
<dbReference type="InterPro" id="IPR007094">
    <property type="entry name" value="RNA-dir_pol_PSvirus"/>
</dbReference>
<evidence type="ECO:0000256" key="42">
    <source>
        <dbReference type="ARBA" id="ARBA00023065"/>
    </source>
</evidence>
<accession>Q719N0</accession>
<evidence type="ECO:0000256" key="20">
    <source>
        <dbReference type="ARBA" id="ARBA00022561"/>
    </source>
</evidence>
<keyword evidence="40" id="KW-0693">Viral RNA replication</keyword>
<dbReference type="InterPro" id="IPR009003">
    <property type="entry name" value="Peptidase_S1_PA"/>
</dbReference>
<dbReference type="GO" id="GO:0006351">
    <property type="term" value="P:DNA-templated transcription"/>
    <property type="evidence" value="ECO:0007669"/>
    <property type="project" value="InterPro"/>
</dbReference>
<evidence type="ECO:0000256" key="62">
    <source>
        <dbReference type="ARBA" id="ARBA00047631"/>
    </source>
</evidence>
<dbReference type="InterPro" id="IPR001676">
    <property type="entry name" value="Picornavirus_capsid"/>
</dbReference>
<dbReference type="GO" id="GO:0003724">
    <property type="term" value="F:RNA helicase activity"/>
    <property type="evidence" value="ECO:0007669"/>
    <property type="project" value="InterPro"/>
</dbReference>
<comment type="subunit">
    <text evidence="61">Interacts with 3B-1; this interaction allows 3B-1 to binds 2 polymerases and act as a primer. It also allows the recruitment of the RNA-dependent RNA polymerase to host membranes. Interacts with 3B-2; this interaction allows 3B-2 to act as a primer. Interacts with 3B-3; this interaction allows 3B-3 to act as a primer.</text>
</comment>
<reference evidence="70 71" key="1">
    <citation type="journal article" date="1999" name="Virus Genes">
        <title>Characterization of the structural-protein-coding region of SAT 2 type foot-and-mouth disease virus.</title>
        <authorList>
            <person name="van Rensburg H.G."/>
            <person name="Nel L.H."/>
        </authorList>
    </citation>
    <scope>NUCLEOTIDE SEQUENCE [LARGE SCALE GENOMIC DNA]</scope>
</reference>
<evidence type="ECO:0000256" key="39">
    <source>
        <dbReference type="ARBA" id="ARBA00022890"/>
    </source>
</evidence>
<organism evidence="70 71">
    <name type="scientific">Foot-and-mouth disease virus serotype SAT-2</name>
    <name type="common">FMDV</name>
    <dbReference type="NCBI Taxonomy" id="35292"/>
    <lineage>
        <taxon>Viruses</taxon>
        <taxon>Riboviria</taxon>
        <taxon>Orthornavirae</taxon>
        <taxon>Pisuviricota</taxon>
        <taxon>Pisoniviricetes</taxon>
        <taxon>Picornavirales</taxon>
        <taxon>Picornaviridae</taxon>
        <taxon>Caphthovirinae</taxon>
        <taxon>Aphthovirus</taxon>
        <taxon>Aphthovirus vesiculae</taxon>
        <taxon>Foot-and-mouth disease virus</taxon>
    </lineage>
</organism>
<dbReference type="Gene3D" id="4.10.90.10">
    <property type="entry name" value="Capsid protein VP4 superfamily, Picornavirus"/>
    <property type="match status" value="1"/>
</dbReference>
<dbReference type="InterPro" id="IPR014759">
    <property type="entry name" value="Helicase_SF3_ssRNA_vir"/>
</dbReference>
<comment type="function">
    <text evidence="57">Autocatalytically cleaves itself from the polyprotein at the L/VP0 junction. Also cleaves the host translation initiation factors EIF4G1 and EIF4G3, in order to shut off the capped cellular mRNA transcription. Plays a role in counteracting host innate antiviral response using diverse mechanisms. Possesses a deubiquitinase activity acting on both 'Lys-48' and 'Lys-63'-linked polyubiquitin chains. In turn, inhibits the ubiquitination and subsequent activation of key signaling molecules of type I IFN response such as host RIGI, TBK1, TRAF3 and TRAF6. Inhibits host NF-kappa-B activity by inducing a decrease in RELA mRNA levels. Cleaves a peptide bond in the C-terminus of host ISG15, resulting in the damaging of this modifier that can no longer be attached to target proteins. Also cleaves host G3BP1 and G3BP2 in order to inhibit cytoplasmic stress granules assembly.</text>
</comment>
<evidence type="ECO:0000256" key="60">
    <source>
        <dbReference type="ARBA" id="ARBA00046767"/>
    </source>
</evidence>
<dbReference type="Gene3D" id="1.20.960.20">
    <property type="match status" value="1"/>
</dbReference>
<comment type="subunit">
    <text evidence="59">Homohexamer. Interacts with host VIM. Interacts with host BECN1.</text>
</comment>
<reference evidence="73" key="5">
    <citation type="journal article" date="2024" name="J. Gen. Virol.">
        <title>A broadly reactive ultralong bovine antibody that can determine the integrity of foot-and-mouth disease virus capsids.</title>
        <authorList>
            <person name="Clarke J.D."/>
            <person name="Duyvesteyn H.M.E."/>
            <person name="Perez-Martin E."/>
            <person name="Latisenko U."/>
            <person name="Porta C."/>
            <person name="Humphreys K.V."/>
            <person name="Hay A.L."/>
            <person name="Ren J."/>
            <person name="Fry E.E."/>
            <person name="van den Born E."/>
            <person name="Charleston B."/>
            <person name="Bonnet-Di Placido M."/>
            <person name="Owens R.J."/>
            <person name="Stuart D.I."/>
            <person name="Hammond J.A."/>
        </authorList>
    </citation>
    <scope>STRUCTURE BY ELECTRON MICROSCOPY (2.90 ANGSTROMS) OF 726-939; 285-503 AND 504-725</scope>
</reference>
<evidence type="ECO:0000256" key="2">
    <source>
        <dbReference type="ARBA" id="ARBA00002573"/>
    </source>
</evidence>
<dbReference type="GO" id="GO:0019062">
    <property type="term" value="P:virion attachment to host cell"/>
    <property type="evidence" value="ECO:0007669"/>
    <property type="project" value="UniProtKB-KW"/>
</dbReference>
<evidence type="ECO:0000256" key="46">
    <source>
        <dbReference type="ARBA" id="ARBA00023200"/>
    </source>
</evidence>
<keyword evidence="24" id="KW-1162">Viral penetration into host cytoplasm</keyword>
<evidence type="ECO:0000256" key="3">
    <source>
        <dbReference type="ARBA" id="ARBA00002616"/>
    </source>
</evidence>
<evidence type="ECO:0000256" key="30">
    <source>
        <dbReference type="ARBA" id="ARBA00022741"/>
    </source>
</evidence>
<dbReference type="PROSITE" id="PS51218">
    <property type="entry name" value="SF3_HELICASE_2"/>
    <property type="match status" value="1"/>
</dbReference>
<keyword evidence="45" id="KW-1038">Host endoplasmic reticulum</keyword>
<evidence type="ECO:0000256" key="37">
    <source>
        <dbReference type="ARBA" id="ARBA00022845"/>
    </source>
</evidence>
<dbReference type="InterPro" id="IPR001205">
    <property type="entry name" value="RNA-dir_pol_C"/>
</dbReference>
<evidence type="ECO:0000259" key="67">
    <source>
        <dbReference type="PROSITE" id="PS51218"/>
    </source>
</evidence>
<comment type="subunit">
    <text evidence="58">Interacts (via R-G-D motif) with host ITGAV/ITGB6. Interacts with host MAVS; this interaction inhibits binding of host TRAF3 to MAVS, thereby suppressing interferon-mediated responses.</text>
</comment>
<evidence type="ECO:0000256" key="55">
    <source>
        <dbReference type="ARBA" id="ARBA00045220"/>
    </source>
</evidence>
<dbReference type="PRINTS" id="PR01542">
    <property type="entry name" value="FMDVP1COAT"/>
</dbReference>
<name>Q719N0_FMDS2</name>
<keyword evidence="20" id="KW-0167">Capsid protein</keyword>
<keyword evidence="34" id="KW-0788">Thiol protease</keyword>
<evidence type="ECO:0000256" key="56">
    <source>
        <dbReference type="ARBA" id="ARBA00045446"/>
    </source>
</evidence>
<dbReference type="SUPFAM" id="SSF88633">
    <property type="entry name" value="Positive stranded ssRNA viruses"/>
    <property type="match status" value="2"/>
</dbReference>
<evidence type="ECO:0000259" key="66">
    <source>
        <dbReference type="PROSITE" id="PS50507"/>
    </source>
</evidence>
<dbReference type="GO" id="GO:0039618">
    <property type="term" value="C:T=pseudo3 icosahedral viral capsid"/>
    <property type="evidence" value="ECO:0007669"/>
    <property type="project" value="UniProtKB-KW"/>
</dbReference>
<keyword evidence="26" id="KW-0808">Transferase</keyword>
<dbReference type="SUPFAM" id="SSF52540">
    <property type="entry name" value="P-loop containing nucleoside triphosphate hydrolases"/>
    <property type="match status" value="1"/>
</dbReference>
<feature type="domain" description="Peptidase C28" evidence="69">
    <location>
        <begin position="27"/>
        <end position="180"/>
    </location>
</feature>
<dbReference type="InterPro" id="IPR059138">
    <property type="entry name" value="Pico_VP1"/>
</dbReference>
<comment type="function">
    <text evidence="6">RNA-directed RNA polymerase 3D-POL replicates genomic and antigenomic RNA by recognizing replications specific signals. Covalently attaches UMP to a tyrosine of VPg, which is used to prime RNA synthesis. The positive stranded RNA genome is first replicated at virus induced membranous vesicles, creating a dsRNA genomic replication form. This dsRNA is then used as template to synthesize positive stranded RNA genomes. ss(+)RNA genomes are either translated, replicated or encapsidated.</text>
</comment>
<feature type="region of interest" description="Disordered" evidence="65">
    <location>
        <begin position="1533"/>
        <end position="1587"/>
    </location>
</feature>
<keyword evidence="29" id="KW-0519">Myristate</keyword>
<evidence type="ECO:0000256" key="7">
    <source>
        <dbReference type="ARBA" id="ARBA00004047"/>
    </source>
</evidence>
<dbReference type="EvolutionaryTrace" id="Q719N0"/>
<keyword evidence="47" id="KW-0449">Lipoprotein</keyword>
<comment type="subunit">
    <text evidence="60">Interacts with host DCTN3.</text>
</comment>
<dbReference type="InterPro" id="IPR038765">
    <property type="entry name" value="Papain-like_cys_pep_sf"/>
</dbReference>
<evidence type="ECO:0000256" key="47">
    <source>
        <dbReference type="ARBA" id="ARBA00023288"/>
    </source>
</evidence>
<keyword evidence="36" id="KW-0946">Virion</keyword>
<dbReference type="PROSITE" id="PS51874">
    <property type="entry name" value="PCV_3C_PRO"/>
    <property type="match status" value="1"/>
</dbReference>
<keyword evidence="50" id="KW-1122">Modulation of host chromatin by virus</keyword>
<dbReference type="InterPro" id="IPR004080">
    <property type="entry name" value="FMDV_VP1_coat"/>
</dbReference>
<dbReference type="BRENDA" id="3.4.22.28">
    <property type="organism ID" value="17019"/>
</dbReference>
<feature type="region of interest" description="Disordered" evidence="65">
    <location>
        <begin position="725"/>
        <end position="746"/>
    </location>
</feature>
<comment type="function">
    <text evidence="2">Covalently linked to the 5'-end of both the positive-strand and negative-strand genomic RNAs. Acts as a genome-linked replication primer.</text>
</comment>
<keyword evidence="19" id="KW-0597">Phosphoprotein</keyword>
<keyword evidence="41" id="KW-1182">Viral ion channel</keyword>
<evidence type="ECO:0000313" key="71">
    <source>
        <dbReference type="Proteomes" id="UP000158004"/>
    </source>
</evidence>
<dbReference type="GO" id="GO:0034220">
    <property type="term" value="P:monoatomic ion transmembrane transport"/>
    <property type="evidence" value="ECO:0007669"/>
    <property type="project" value="UniProtKB-KW"/>
</dbReference>
<keyword evidence="33" id="KW-0347">Helicase</keyword>
<keyword evidence="32" id="KW-1161">Viral attachment to host cell</keyword>
<feature type="region of interest" description="Disordered" evidence="65">
    <location>
        <begin position="236"/>
        <end position="263"/>
    </location>
</feature>
<comment type="catalytic activity">
    <reaction evidence="1">
        <text>Autocatalytically cleaves itself from the polyprotein of the foot-and-mouth disease virus by hydrolysis of a Lys-|-Gly bond, but then cleaves host cell initiation factor eIF-4G at bonds -Gly-|-Arg- and -Lys-|-Arg-.</text>
        <dbReference type="EC" id="3.4.22.46"/>
    </reaction>
</comment>
<dbReference type="FunFam" id="1.20.960.20:FF:000002">
    <property type="entry name" value="Genome polyprotein"/>
    <property type="match status" value="1"/>
</dbReference>